<keyword evidence="3" id="KW-1185">Reference proteome</keyword>
<dbReference type="OrthoDB" id="5430620at2759"/>
<feature type="chain" id="PRO_5006711225" description="IgE-binding protein" evidence="1">
    <location>
        <begin position="18"/>
        <end position="193"/>
    </location>
</feature>
<name>A0A0U1LSU7_TALIS</name>
<feature type="signal peptide" evidence="1">
    <location>
        <begin position="1"/>
        <end position="17"/>
    </location>
</feature>
<dbReference type="EMBL" id="CVMT01000002">
    <property type="protein sequence ID" value="CRG86325.1"/>
    <property type="molecule type" value="Genomic_DNA"/>
</dbReference>
<dbReference type="InterPro" id="IPR052820">
    <property type="entry name" value="PhiA_domain"/>
</dbReference>
<keyword evidence="1" id="KW-0732">Signal</keyword>
<dbReference type="Proteomes" id="UP000054383">
    <property type="component" value="Unassembled WGS sequence"/>
</dbReference>
<evidence type="ECO:0008006" key="4">
    <source>
        <dbReference type="Google" id="ProtNLM"/>
    </source>
</evidence>
<evidence type="ECO:0000256" key="1">
    <source>
        <dbReference type="SAM" id="SignalP"/>
    </source>
</evidence>
<organism evidence="2 3">
    <name type="scientific">Talaromyces islandicus</name>
    <name type="common">Penicillium islandicum</name>
    <dbReference type="NCBI Taxonomy" id="28573"/>
    <lineage>
        <taxon>Eukaryota</taxon>
        <taxon>Fungi</taxon>
        <taxon>Dikarya</taxon>
        <taxon>Ascomycota</taxon>
        <taxon>Pezizomycotina</taxon>
        <taxon>Eurotiomycetes</taxon>
        <taxon>Eurotiomycetidae</taxon>
        <taxon>Eurotiales</taxon>
        <taxon>Trichocomaceae</taxon>
        <taxon>Talaromyces</taxon>
        <taxon>Talaromyces sect. Islandici</taxon>
    </lineage>
</organism>
<sequence>MKLAAILPTALAVGVTALPVEKRGTAGFTAIAARSGSPIHLLPINAAGSGLYVGGSPSTFCPSDIVDPCPPGNETVFANAANLYVEVPGGQALFVKASGAVSYTSPHSISMPSGSQQGPFEWYKGSPTGTFTTTSFGANGFMACPDYSTNTTAWQVFAAIQNATVPTGNVADCLGFDALTTEYSGNFPAWEYV</sequence>
<dbReference type="OMA" id="MYVEPSG"/>
<reference evidence="2 3" key="1">
    <citation type="submission" date="2015-04" db="EMBL/GenBank/DDBJ databases">
        <authorList>
            <person name="Syromyatnikov M.Y."/>
            <person name="Popov V.N."/>
        </authorList>
    </citation>
    <scope>NUCLEOTIDE SEQUENCE [LARGE SCALE GENOMIC DNA]</scope>
    <source>
        <strain evidence="2">WF-38-12</strain>
    </source>
</reference>
<evidence type="ECO:0000313" key="3">
    <source>
        <dbReference type="Proteomes" id="UP000054383"/>
    </source>
</evidence>
<dbReference type="PANTHER" id="PTHR42047">
    <property type="entry name" value="PROTEIN, PUTATIVE (AFU_ORTHOLOGUE AFUA_6G03560)-RELATED"/>
    <property type="match status" value="1"/>
</dbReference>
<accession>A0A0U1LSU7</accession>
<protein>
    <recommendedName>
        <fullName evidence="4">IgE-binding protein</fullName>
    </recommendedName>
</protein>
<proteinExistence type="predicted"/>
<dbReference type="PANTHER" id="PTHR42047:SF1">
    <property type="entry name" value="PROTEIN, PUTATIVE (AFU_ORTHOLOGUE AFUA_6G03560)-RELATED"/>
    <property type="match status" value="1"/>
</dbReference>
<gene>
    <name evidence="2" type="ORF">PISL3812_03330</name>
</gene>
<dbReference type="AlphaFoldDB" id="A0A0U1LSU7"/>
<dbReference type="STRING" id="28573.A0A0U1LSU7"/>
<evidence type="ECO:0000313" key="2">
    <source>
        <dbReference type="EMBL" id="CRG86325.1"/>
    </source>
</evidence>